<evidence type="ECO:0000259" key="2">
    <source>
        <dbReference type="Pfam" id="PF01551"/>
    </source>
</evidence>
<dbReference type="OrthoDB" id="9805070at2"/>
<feature type="transmembrane region" description="Helical" evidence="1">
    <location>
        <begin position="6"/>
        <end position="27"/>
    </location>
</feature>
<dbReference type="AlphaFoldDB" id="A0A395JLD4"/>
<dbReference type="PANTHER" id="PTHR21666">
    <property type="entry name" value="PEPTIDASE-RELATED"/>
    <property type="match status" value="1"/>
</dbReference>
<evidence type="ECO:0000313" key="5">
    <source>
        <dbReference type="Proteomes" id="UP000253083"/>
    </source>
</evidence>
<feature type="domain" description="Peptidase M56" evidence="3">
    <location>
        <begin position="44"/>
        <end position="253"/>
    </location>
</feature>
<keyword evidence="1" id="KW-1133">Transmembrane helix</keyword>
<feature type="transmembrane region" description="Helical" evidence="1">
    <location>
        <begin position="39"/>
        <end position="57"/>
    </location>
</feature>
<dbReference type="InterPro" id="IPR016047">
    <property type="entry name" value="M23ase_b-sheet_dom"/>
</dbReference>
<dbReference type="Pfam" id="PF01551">
    <property type="entry name" value="Peptidase_M23"/>
    <property type="match status" value="1"/>
</dbReference>
<accession>A0A395JLD4</accession>
<keyword evidence="5" id="KW-1185">Reference proteome</keyword>
<comment type="caution">
    <text evidence="4">The sequence shown here is derived from an EMBL/GenBank/DDBJ whole genome shotgun (WGS) entry which is preliminary data.</text>
</comment>
<dbReference type="InterPro" id="IPR050570">
    <property type="entry name" value="Cell_wall_metabolism_enzyme"/>
</dbReference>
<protein>
    <submittedName>
        <fullName evidence="4">BlaR1 peptidase M56</fullName>
    </submittedName>
</protein>
<dbReference type="Proteomes" id="UP000253083">
    <property type="component" value="Unassembled WGS sequence"/>
</dbReference>
<dbReference type="CDD" id="cd07341">
    <property type="entry name" value="M56_BlaR1_MecR1_like"/>
    <property type="match status" value="1"/>
</dbReference>
<gene>
    <name evidence="4" type="ORF">DFR28_10633</name>
</gene>
<dbReference type="GO" id="GO:0004222">
    <property type="term" value="F:metalloendopeptidase activity"/>
    <property type="evidence" value="ECO:0007669"/>
    <property type="project" value="TreeGrafter"/>
</dbReference>
<feature type="transmembrane region" description="Helical" evidence="1">
    <location>
        <begin position="95"/>
        <end position="119"/>
    </location>
</feature>
<evidence type="ECO:0000259" key="3">
    <source>
        <dbReference type="Pfam" id="PF05569"/>
    </source>
</evidence>
<dbReference type="RefSeq" id="WP_113955582.1">
    <property type="nucleotide sequence ID" value="NZ_QNRT01000006.1"/>
</dbReference>
<dbReference type="Pfam" id="PF05569">
    <property type="entry name" value="Peptidase_M56"/>
    <property type="match status" value="1"/>
</dbReference>
<organism evidence="4 5">
    <name type="scientific">Arenicella xantha</name>
    <dbReference type="NCBI Taxonomy" id="644221"/>
    <lineage>
        <taxon>Bacteria</taxon>
        <taxon>Pseudomonadati</taxon>
        <taxon>Pseudomonadota</taxon>
        <taxon>Gammaproteobacteria</taxon>
        <taxon>Arenicellales</taxon>
        <taxon>Arenicellaceae</taxon>
        <taxon>Arenicella</taxon>
    </lineage>
</organism>
<dbReference type="InterPro" id="IPR011055">
    <property type="entry name" value="Dup_hybrid_motif"/>
</dbReference>
<dbReference type="EMBL" id="QNRT01000006">
    <property type="protein sequence ID" value="RBP48547.1"/>
    <property type="molecule type" value="Genomic_DNA"/>
</dbReference>
<dbReference type="InParanoid" id="A0A395JLD4"/>
<keyword evidence="1" id="KW-0472">Membrane</keyword>
<keyword evidence="1" id="KW-0812">Transmembrane</keyword>
<dbReference type="Gene3D" id="2.70.70.10">
    <property type="entry name" value="Glucose Permease (Domain IIA)"/>
    <property type="match status" value="1"/>
</dbReference>
<dbReference type="PANTHER" id="PTHR21666:SF270">
    <property type="entry name" value="MUREIN HYDROLASE ACTIVATOR ENVC"/>
    <property type="match status" value="1"/>
</dbReference>
<proteinExistence type="predicted"/>
<dbReference type="SUPFAM" id="SSF51261">
    <property type="entry name" value="Duplicated hybrid motif"/>
    <property type="match status" value="1"/>
</dbReference>
<reference evidence="4 5" key="1">
    <citation type="submission" date="2018-06" db="EMBL/GenBank/DDBJ databases">
        <title>Genomic Encyclopedia of Type Strains, Phase IV (KMG-IV): sequencing the most valuable type-strain genomes for metagenomic binning, comparative biology and taxonomic classification.</title>
        <authorList>
            <person name="Goeker M."/>
        </authorList>
    </citation>
    <scope>NUCLEOTIDE SEQUENCE [LARGE SCALE GENOMIC DNA]</scope>
    <source>
        <strain evidence="4 5">DSM 24032</strain>
    </source>
</reference>
<dbReference type="InterPro" id="IPR008756">
    <property type="entry name" value="Peptidase_M56"/>
</dbReference>
<sequence>MDSSVVQFIVESFFPWLIFSGIAYACLSYITKHDNTSPSIWYSALVAGFLPFISFSSDSMNILVNDLSYINSNLEKAQIVKQASITHASLKKIDLLATALIIGYFCFTFLKLVQLLTIWQKLKKLSNSSEPINELSNAKTKVAISSLNHSPFVFGTARPHIVLPQYFSLLEKDQQNILIQHELMHISKKDHIAVLFWRILSTVLWVNPFVKKMEWQFIRAMEHRCDRLTIRDFNINKHDYAKALLQSLKRSVQLNNDNLVAQFNSGVLDADDCKTRLTNIICSTNKSSFTLALKFSLMILALFSLHMMLKEPVITDKLNWRQPLNDHTISSTFRSVDMIRQYKPHQGVDYVSGNGSFVLSAADGLIIIAGNKTLHPNYGNTVLIQHKGGYQTLYSHLESVDVKVGSWVSAGQAIGIIGETGKATGVHLHFEVIKDNQRVDPKLVFNTNSLR</sequence>
<evidence type="ECO:0000313" key="4">
    <source>
        <dbReference type="EMBL" id="RBP48547.1"/>
    </source>
</evidence>
<feature type="transmembrane region" description="Helical" evidence="1">
    <location>
        <begin position="291"/>
        <end position="309"/>
    </location>
</feature>
<feature type="domain" description="M23ase beta-sheet core" evidence="2">
    <location>
        <begin position="344"/>
        <end position="441"/>
    </location>
</feature>
<name>A0A395JLD4_9GAMM</name>
<evidence type="ECO:0000256" key="1">
    <source>
        <dbReference type="SAM" id="Phobius"/>
    </source>
</evidence>
<dbReference type="CDD" id="cd12797">
    <property type="entry name" value="M23_peptidase"/>
    <property type="match status" value="1"/>
</dbReference>